<dbReference type="RefSeq" id="WP_136460185.1">
    <property type="nucleotide sequence ID" value="NZ_SRSF01000009.1"/>
</dbReference>
<gene>
    <name evidence="2" type="ORF">E4021_14955</name>
</gene>
<dbReference type="EMBL" id="SRSF01000009">
    <property type="protein sequence ID" value="THH36382.1"/>
    <property type="molecule type" value="Genomic_DNA"/>
</dbReference>
<protein>
    <submittedName>
        <fullName evidence="2">Transposase</fullName>
    </submittedName>
</protein>
<dbReference type="GO" id="GO:0006313">
    <property type="term" value="P:DNA transposition"/>
    <property type="evidence" value="ECO:0007669"/>
    <property type="project" value="InterPro"/>
</dbReference>
<proteinExistence type="predicted"/>
<dbReference type="Proteomes" id="UP000308528">
    <property type="component" value="Unassembled WGS sequence"/>
</dbReference>
<keyword evidence="1" id="KW-0175">Coiled coil</keyword>
<dbReference type="GO" id="GO:0004803">
    <property type="term" value="F:transposase activity"/>
    <property type="evidence" value="ECO:0007669"/>
    <property type="project" value="InterPro"/>
</dbReference>
<dbReference type="Pfam" id="PF01527">
    <property type="entry name" value="HTH_Tnp_1"/>
    <property type="match status" value="1"/>
</dbReference>
<evidence type="ECO:0000313" key="2">
    <source>
        <dbReference type="EMBL" id="THH36382.1"/>
    </source>
</evidence>
<comment type="caution">
    <text evidence="2">The sequence shown here is derived from an EMBL/GenBank/DDBJ whole genome shotgun (WGS) entry which is preliminary data.</text>
</comment>
<dbReference type="SUPFAM" id="SSF46689">
    <property type="entry name" value="Homeodomain-like"/>
    <property type="match status" value="1"/>
</dbReference>
<dbReference type="InterPro" id="IPR036388">
    <property type="entry name" value="WH-like_DNA-bd_sf"/>
</dbReference>
<evidence type="ECO:0000313" key="3">
    <source>
        <dbReference type="Proteomes" id="UP000308528"/>
    </source>
</evidence>
<evidence type="ECO:0000256" key="1">
    <source>
        <dbReference type="SAM" id="Coils"/>
    </source>
</evidence>
<keyword evidence="3" id="KW-1185">Reference proteome</keyword>
<reference evidence="2 3" key="1">
    <citation type="submission" date="2019-04" db="EMBL/GenBank/DDBJ databases">
        <title>Lewinella litorea sp. nov., isolated from a marine sand.</title>
        <authorList>
            <person name="Yoon J.-H."/>
        </authorList>
    </citation>
    <scope>NUCLEOTIDE SEQUENCE [LARGE SCALE GENOMIC DNA]</scope>
    <source>
        <strain evidence="2 3">HSMS-39</strain>
    </source>
</reference>
<dbReference type="OrthoDB" id="1452931at2"/>
<organism evidence="2 3">
    <name type="scientific">Neolewinella litorea</name>
    <dbReference type="NCBI Taxonomy" id="2562452"/>
    <lineage>
        <taxon>Bacteria</taxon>
        <taxon>Pseudomonadati</taxon>
        <taxon>Bacteroidota</taxon>
        <taxon>Saprospiria</taxon>
        <taxon>Saprospirales</taxon>
        <taxon>Lewinellaceae</taxon>
        <taxon>Neolewinella</taxon>
    </lineage>
</organism>
<dbReference type="AlphaFoldDB" id="A0A4S4NAM7"/>
<sequence>MSSNSEHPTLNQKYTRRFSEPFKRRCVAQLTAGEVSIAQGCRLWQVSRTSLYQWIYLYSDRIKGTRTVVEMESEGKRIERLLARLAELERIVGCKQMEIDLLQTTLDLASQEVGYDLKKKYATRSLSTGAVTPSGVLPP</sequence>
<dbReference type="Gene3D" id="1.10.10.10">
    <property type="entry name" value="Winged helix-like DNA-binding domain superfamily/Winged helix DNA-binding domain"/>
    <property type="match status" value="1"/>
</dbReference>
<dbReference type="InterPro" id="IPR002514">
    <property type="entry name" value="Transposase_8"/>
</dbReference>
<feature type="coiled-coil region" evidence="1">
    <location>
        <begin position="71"/>
        <end position="98"/>
    </location>
</feature>
<dbReference type="GO" id="GO:0003677">
    <property type="term" value="F:DNA binding"/>
    <property type="evidence" value="ECO:0007669"/>
    <property type="project" value="InterPro"/>
</dbReference>
<name>A0A4S4NAM7_9BACT</name>
<dbReference type="InterPro" id="IPR009057">
    <property type="entry name" value="Homeodomain-like_sf"/>
</dbReference>
<accession>A0A4S4NAM7</accession>